<keyword evidence="2" id="KW-1185">Reference proteome</keyword>
<organism evidence="1 2">
    <name type="scientific">Sabulicella glaciei</name>
    <dbReference type="NCBI Taxonomy" id="2984948"/>
    <lineage>
        <taxon>Bacteria</taxon>
        <taxon>Pseudomonadati</taxon>
        <taxon>Pseudomonadota</taxon>
        <taxon>Alphaproteobacteria</taxon>
        <taxon>Acetobacterales</taxon>
        <taxon>Acetobacteraceae</taxon>
        <taxon>Sabulicella</taxon>
    </lineage>
</organism>
<name>A0ABT3NU01_9PROT</name>
<evidence type="ECO:0000313" key="2">
    <source>
        <dbReference type="Proteomes" id="UP001526430"/>
    </source>
</evidence>
<dbReference type="RefSeq" id="WP_207538662.1">
    <property type="nucleotide sequence ID" value="NZ_JAPFQI010000004.1"/>
</dbReference>
<dbReference type="Proteomes" id="UP001526430">
    <property type="component" value="Unassembled WGS sequence"/>
</dbReference>
<sequence length="68" mass="7460">MKPNEIQAVQAHLRKLLGSQRLHIRAAANRGGPVELLVDGETIGTVDRDEEEGEVAYHVTITVLSEDL</sequence>
<comment type="caution">
    <text evidence="1">The sequence shown here is derived from an EMBL/GenBank/DDBJ whole genome shotgun (WGS) entry which is preliminary data.</text>
</comment>
<dbReference type="InterPro" id="IPR021473">
    <property type="entry name" value="DUF3126"/>
</dbReference>
<gene>
    <name evidence="1" type="ORF">OF850_08400</name>
</gene>
<dbReference type="EMBL" id="JAPFQI010000004">
    <property type="protein sequence ID" value="MCW8085642.1"/>
    <property type="molecule type" value="Genomic_DNA"/>
</dbReference>
<evidence type="ECO:0000313" key="1">
    <source>
        <dbReference type="EMBL" id="MCW8085642.1"/>
    </source>
</evidence>
<reference evidence="1 2" key="1">
    <citation type="submission" date="2022-10" db="EMBL/GenBank/DDBJ databases">
        <title>Roseococcus glaciei nov., sp. nov., isolated from glacier.</title>
        <authorList>
            <person name="Liu Q."/>
            <person name="Xin Y.-H."/>
        </authorList>
    </citation>
    <scope>NUCLEOTIDE SEQUENCE [LARGE SCALE GENOMIC DNA]</scope>
    <source>
        <strain evidence="1 2">MDT2-1-1</strain>
    </source>
</reference>
<dbReference type="Pfam" id="PF11324">
    <property type="entry name" value="DUF3126"/>
    <property type="match status" value="1"/>
</dbReference>
<protein>
    <submittedName>
        <fullName evidence="1">DUF3126 family protein</fullName>
    </submittedName>
</protein>
<proteinExistence type="predicted"/>
<accession>A0ABT3NU01</accession>